<dbReference type="AlphaFoldDB" id="A0A2H9U9G8"/>
<keyword evidence="2" id="KW-0012">Acyltransferase</keyword>
<comment type="caution">
    <text evidence="4">The sequence shown here is derived from an EMBL/GenBank/DDBJ whole genome shotgun (WGS) entry which is preliminary data.</text>
</comment>
<gene>
    <name evidence="4" type="ORF">CUC53_01360</name>
</gene>
<evidence type="ECO:0000259" key="3">
    <source>
        <dbReference type="PROSITE" id="PS51186"/>
    </source>
</evidence>
<dbReference type="InterPro" id="IPR016181">
    <property type="entry name" value="Acyl_CoA_acyltransferase"/>
</dbReference>
<dbReference type="PROSITE" id="PS51186">
    <property type="entry name" value="GNAT"/>
    <property type="match status" value="1"/>
</dbReference>
<dbReference type="PANTHER" id="PTHR43877:SF2">
    <property type="entry name" value="AMINOALKYLPHOSPHONATE N-ACETYLTRANSFERASE-RELATED"/>
    <property type="match status" value="1"/>
</dbReference>
<keyword evidence="5" id="KW-1185">Reference proteome</keyword>
<dbReference type="InterPro" id="IPR000182">
    <property type="entry name" value="GNAT_dom"/>
</dbReference>
<dbReference type="RefSeq" id="WP_100292497.1">
    <property type="nucleotide sequence ID" value="NZ_PGGC01000005.1"/>
</dbReference>
<feature type="domain" description="N-acetyltransferase" evidence="3">
    <location>
        <begin position="1"/>
        <end position="141"/>
    </location>
</feature>
<evidence type="ECO:0000313" key="5">
    <source>
        <dbReference type="Proteomes" id="UP000235861"/>
    </source>
</evidence>
<protein>
    <submittedName>
        <fullName evidence="4">N-acetyltransferase</fullName>
    </submittedName>
</protein>
<dbReference type="OrthoDB" id="9787920at2"/>
<dbReference type="CDD" id="cd04301">
    <property type="entry name" value="NAT_SF"/>
    <property type="match status" value="1"/>
</dbReference>
<dbReference type="Gene3D" id="3.40.630.30">
    <property type="match status" value="1"/>
</dbReference>
<dbReference type="EMBL" id="PGGC01000005">
    <property type="protein sequence ID" value="PJG60676.1"/>
    <property type="molecule type" value="Genomic_DNA"/>
</dbReference>
<organism evidence="4 5">
    <name type="scientific">Aeromonas cavernicola</name>
    <dbReference type="NCBI Taxonomy" id="1006623"/>
    <lineage>
        <taxon>Bacteria</taxon>
        <taxon>Pseudomonadati</taxon>
        <taxon>Pseudomonadota</taxon>
        <taxon>Gammaproteobacteria</taxon>
        <taxon>Aeromonadales</taxon>
        <taxon>Aeromonadaceae</taxon>
        <taxon>Aeromonas</taxon>
    </lineage>
</organism>
<accession>A0A2H9U9G8</accession>
<dbReference type="GO" id="GO:0016747">
    <property type="term" value="F:acyltransferase activity, transferring groups other than amino-acyl groups"/>
    <property type="evidence" value="ECO:0007669"/>
    <property type="project" value="InterPro"/>
</dbReference>
<dbReference type="PANTHER" id="PTHR43877">
    <property type="entry name" value="AMINOALKYLPHOSPHONATE N-ACETYLTRANSFERASE-RELATED-RELATED"/>
    <property type="match status" value="1"/>
</dbReference>
<proteinExistence type="predicted"/>
<dbReference type="Proteomes" id="UP000235861">
    <property type="component" value="Unassembled WGS sequence"/>
</dbReference>
<evidence type="ECO:0000256" key="2">
    <source>
        <dbReference type="ARBA" id="ARBA00023315"/>
    </source>
</evidence>
<dbReference type="InterPro" id="IPR050832">
    <property type="entry name" value="Bact_Acetyltransf"/>
</dbReference>
<sequence length="141" mass="16076">MTSTLHIVQNPSQDDIAFLRDSLIDTNREFVGAQLRRPLAVFQQDQQHNRIGGCSGHTYGNWLYIEYLWVASSQRGSGVGGQLLAAMEQAALERGCRFALLDTFSFQAQPFYEKKGYQTVMTLTEFPIHHQRHYLTKQLAP</sequence>
<dbReference type="Pfam" id="PF00583">
    <property type="entry name" value="Acetyltransf_1"/>
    <property type="match status" value="1"/>
</dbReference>
<reference evidence="4 5" key="1">
    <citation type="submission" date="2017-11" db="EMBL/GenBank/DDBJ databases">
        <title>Draft genome sequence of environmental isolate Aeromonas cavernicola sp. nov. MDC 2508.</title>
        <authorList>
            <person name="Colston S.M."/>
            <person name="Navarro A."/>
            <person name="Martinez-Murcia A.J."/>
            <person name="Graf J."/>
        </authorList>
    </citation>
    <scope>NUCLEOTIDE SEQUENCE [LARGE SCALE GENOMIC DNA]</scope>
    <source>
        <strain evidence="4 5">MDC 2508</strain>
    </source>
</reference>
<evidence type="ECO:0000313" key="4">
    <source>
        <dbReference type="EMBL" id="PJG60676.1"/>
    </source>
</evidence>
<name>A0A2H9U9G8_9GAMM</name>
<dbReference type="SUPFAM" id="SSF55729">
    <property type="entry name" value="Acyl-CoA N-acyltransferases (Nat)"/>
    <property type="match status" value="1"/>
</dbReference>
<evidence type="ECO:0000256" key="1">
    <source>
        <dbReference type="ARBA" id="ARBA00022679"/>
    </source>
</evidence>
<keyword evidence="1 4" id="KW-0808">Transferase</keyword>